<keyword evidence="3" id="KW-1185">Reference proteome</keyword>
<comment type="caution">
    <text evidence="2">The sequence shown here is derived from an EMBL/GenBank/DDBJ whole genome shotgun (WGS) entry which is preliminary data.</text>
</comment>
<gene>
    <name evidence="2" type="ORF">CYNAS_LOCUS2936</name>
</gene>
<feature type="region of interest" description="Disordered" evidence="1">
    <location>
        <begin position="116"/>
        <end position="162"/>
    </location>
</feature>
<feature type="region of interest" description="Disordered" evidence="1">
    <location>
        <begin position="52"/>
        <end position="85"/>
    </location>
</feature>
<dbReference type="EMBL" id="CATQJL010000001">
    <property type="protein sequence ID" value="CAJ0590953.1"/>
    <property type="molecule type" value="Genomic_DNA"/>
</dbReference>
<feature type="compositionally biased region" description="Polar residues" evidence="1">
    <location>
        <begin position="131"/>
        <end position="148"/>
    </location>
</feature>
<evidence type="ECO:0000313" key="2">
    <source>
        <dbReference type="EMBL" id="CAJ0590953.1"/>
    </source>
</evidence>
<name>A0AA36DQR2_CYLNA</name>
<accession>A0AA36DQR2</accession>
<feature type="compositionally biased region" description="Polar residues" evidence="1">
    <location>
        <begin position="55"/>
        <end position="79"/>
    </location>
</feature>
<protein>
    <submittedName>
        <fullName evidence="2">Uncharacterized protein</fullName>
    </submittedName>
</protein>
<dbReference type="AlphaFoldDB" id="A0AA36DQR2"/>
<feature type="non-terminal residue" evidence="2">
    <location>
        <position position="1"/>
    </location>
</feature>
<dbReference type="Proteomes" id="UP001176961">
    <property type="component" value="Unassembled WGS sequence"/>
</dbReference>
<feature type="non-terminal residue" evidence="2">
    <location>
        <position position="162"/>
    </location>
</feature>
<sequence length="162" mass="17947">DTNARNFFGDIKSCKKTCGHKYPVTPDSLRPHYYVTPTKIHTRKMETYHNFSEPVDSQPTTPLNTSTTNISTKANTSPVTEKAKGTATIKIKITTKPETTTTQTMTFTDAPSQRSITDFERKVDTAPKLTPVSTMKTAETNETESPISKSPPFPLTTSELTD</sequence>
<evidence type="ECO:0000256" key="1">
    <source>
        <dbReference type="SAM" id="MobiDB-lite"/>
    </source>
</evidence>
<proteinExistence type="predicted"/>
<evidence type="ECO:0000313" key="3">
    <source>
        <dbReference type="Proteomes" id="UP001176961"/>
    </source>
</evidence>
<reference evidence="2" key="1">
    <citation type="submission" date="2023-07" db="EMBL/GenBank/DDBJ databases">
        <authorList>
            <consortium name="CYATHOMIX"/>
        </authorList>
    </citation>
    <scope>NUCLEOTIDE SEQUENCE</scope>
    <source>
        <strain evidence="2">N/A</strain>
    </source>
</reference>
<organism evidence="2 3">
    <name type="scientific">Cylicocyclus nassatus</name>
    <name type="common">Nematode worm</name>
    <dbReference type="NCBI Taxonomy" id="53992"/>
    <lineage>
        <taxon>Eukaryota</taxon>
        <taxon>Metazoa</taxon>
        <taxon>Ecdysozoa</taxon>
        <taxon>Nematoda</taxon>
        <taxon>Chromadorea</taxon>
        <taxon>Rhabditida</taxon>
        <taxon>Rhabditina</taxon>
        <taxon>Rhabditomorpha</taxon>
        <taxon>Strongyloidea</taxon>
        <taxon>Strongylidae</taxon>
        <taxon>Cylicocyclus</taxon>
    </lineage>
</organism>